<proteinExistence type="inferred from homology"/>
<comment type="similarity">
    <text evidence="6">Belongs to the Cu-Zn superoxide dismutase family.</text>
</comment>
<accession>A0ABQ7QUI4</accession>
<evidence type="ECO:0000256" key="5">
    <source>
        <dbReference type="ARBA" id="ARBA00049204"/>
    </source>
</evidence>
<keyword evidence="1 6" id="KW-0479">Metal-binding</keyword>
<dbReference type="Proteomes" id="UP000823941">
    <property type="component" value="Chromosome 8"/>
</dbReference>
<dbReference type="Gene3D" id="2.60.40.200">
    <property type="entry name" value="Superoxide dismutase, copper/zinc binding domain"/>
    <property type="match status" value="1"/>
</dbReference>
<evidence type="ECO:0000256" key="6">
    <source>
        <dbReference type="RuleBase" id="RU000393"/>
    </source>
</evidence>
<evidence type="ECO:0000256" key="7">
    <source>
        <dbReference type="SAM" id="SignalP"/>
    </source>
</evidence>
<dbReference type="InterPro" id="IPR036423">
    <property type="entry name" value="SOD-like_Cu/Zn_dom_sf"/>
</dbReference>
<dbReference type="InterPro" id="IPR024134">
    <property type="entry name" value="SOD_Cu/Zn_/chaperone"/>
</dbReference>
<comment type="catalytic activity">
    <reaction evidence="5 6">
        <text>2 superoxide + 2 H(+) = H2O2 + O2</text>
        <dbReference type="Rhea" id="RHEA:20696"/>
        <dbReference type="ChEBI" id="CHEBI:15378"/>
        <dbReference type="ChEBI" id="CHEBI:15379"/>
        <dbReference type="ChEBI" id="CHEBI:16240"/>
        <dbReference type="ChEBI" id="CHEBI:18421"/>
        <dbReference type="EC" id="1.15.1.1"/>
    </reaction>
</comment>
<sequence length="177" mass="18518">MYRLALLLTLSACFITENSAEPRAAIAHLQSENISGSMKFEETDNGVRVFGSIKGLAAGKYGFHIHELGDVSSCAAAGAHFNPESRNHGAPDNGERHVGDLGNIQFKEDGTADIDIVDTVITLRGATNVIGRTLMLHEGEDDLGLGGDETSLTTGNAGGRVACGVIGVDAPLDAWLV</sequence>
<reference evidence="9 10" key="1">
    <citation type="submission" date="2021-06" db="EMBL/GenBank/DDBJ databases">
        <title>A haploid diamondback moth (Plutella xylostella L.) genome assembly resolves 31 chromosomes and identifies a diamide resistance mutation.</title>
        <authorList>
            <person name="Ward C.M."/>
            <person name="Perry K.D."/>
            <person name="Baker G."/>
            <person name="Powis K."/>
            <person name="Heckel D.G."/>
            <person name="Baxter S.W."/>
        </authorList>
    </citation>
    <scope>NUCLEOTIDE SEQUENCE [LARGE SCALE GENOMIC DNA]</scope>
    <source>
        <strain evidence="9 10">LV</strain>
        <tissue evidence="9">Single pupa</tissue>
    </source>
</reference>
<feature type="domain" description="Superoxide dismutase copper/zinc binding" evidence="8">
    <location>
        <begin position="35"/>
        <end position="166"/>
    </location>
</feature>
<dbReference type="CDD" id="cd00305">
    <property type="entry name" value="Cu-Zn_Superoxide_Dismutase"/>
    <property type="match status" value="1"/>
</dbReference>
<evidence type="ECO:0000313" key="10">
    <source>
        <dbReference type="Proteomes" id="UP000823941"/>
    </source>
</evidence>
<name>A0ABQ7QUI4_PLUXY</name>
<dbReference type="PROSITE" id="PS00332">
    <property type="entry name" value="SOD_CU_ZN_2"/>
    <property type="match status" value="1"/>
</dbReference>
<feature type="chain" id="PRO_5046183090" description="Superoxide dismutase [Cu-Zn]" evidence="7">
    <location>
        <begin position="21"/>
        <end position="177"/>
    </location>
</feature>
<evidence type="ECO:0000313" key="9">
    <source>
        <dbReference type="EMBL" id="KAG7308717.1"/>
    </source>
</evidence>
<dbReference type="PRINTS" id="PR00068">
    <property type="entry name" value="CUZNDISMTASE"/>
</dbReference>
<evidence type="ECO:0000256" key="2">
    <source>
        <dbReference type="ARBA" id="ARBA00022833"/>
    </source>
</evidence>
<evidence type="ECO:0000256" key="3">
    <source>
        <dbReference type="ARBA" id="ARBA00022862"/>
    </source>
</evidence>
<dbReference type="PANTHER" id="PTHR10003">
    <property type="entry name" value="SUPEROXIDE DISMUTASE CU-ZN -RELATED"/>
    <property type="match status" value="1"/>
</dbReference>
<dbReference type="Pfam" id="PF00080">
    <property type="entry name" value="Sod_Cu"/>
    <property type="match status" value="1"/>
</dbReference>
<comment type="caution">
    <text evidence="9">The sequence shown here is derived from an EMBL/GenBank/DDBJ whole genome shotgun (WGS) entry which is preliminary data.</text>
</comment>
<keyword evidence="4 6" id="KW-0560">Oxidoreductase</keyword>
<dbReference type="EC" id="1.15.1.1" evidence="6"/>
<keyword evidence="3" id="KW-0049">Antioxidant</keyword>
<keyword evidence="6" id="KW-0186">Copper</keyword>
<dbReference type="EMBL" id="JAHIBW010000008">
    <property type="protein sequence ID" value="KAG7308717.1"/>
    <property type="molecule type" value="Genomic_DNA"/>
</dbReference>
<dbReference type="InterPro" id="IPR001424">
    <property type="entry name" value="SOD_Cu_Zn_dom"/>
</dbReference>
<keyword evidence="2 6" id="KW-0862">Zinc</keyword>
<dbReference type="PROSITE" id="PS00087">
    <property type="entry name" value="SOD_CU_ZN_1"/>
    <property type="match status" value="1"/>
</dbReference>
<organism evidence="9 10">
    <name type="scientific">Plutella xylostella</name>
    <name type="common">Diamondback moth</name>
    <name type="synonym">Plutella maculipennis</name>
    <dbReference type="NCBI Taxonomy" id="51655"/>
    <lineage>
        <taxon>Eukaryota</taxon>
        <taxon>Metazoa</taxon>
        <taxon>Ecdysozoa</taxon>
        <taxon>Arthropoda</taxon>
        <taxon>Hexapoda</taxon>
        <taxon>Insecta</taxon>
        <taxon>Pterygota</taxon>
        <taxon>Neoptera</taxon>
        <taxon>Endopterygota</taxon>
        <taxon>Lepidoptera</taxon>
        <taxon>Glossata</taxon>
        <taxon>Ditrysia</taxon>
        <taxon>Yponomeutoidea</taxon>
        <taxon>Plutellidae</taxon>
        <taxon>Plutella</taxon>
    </lineage>
</organism>
<evidence type="ECO:0000256" key="1">
    <source>
        <dbReference type="ARBA" id="ARBA00022723"/>
    </source>
</evidence>
<keyword evidence="7" id="KW-0732">Signal</keyword>
<evidence type="ECO:0000259" key="8">
    <source>
        <dbReference type="Pfam" id="PF00080"/>
    </source>
</evidence>
<comment type="cofactor">
    <cofactor evidence="6">
        <name>Zn(2+)</name>
        <dbReference type="ChEBI" id="CHEBI:29105"/>
    </cofactor>
    <text evidence="6">Binds 1 zinc ion per subunit.</text>
</comment>
<evidence type="ECO:0000256" key="4">
    <source>
        <dbReference type="ARBA" id="ARBA00023002"/>
    </source>
</evidence>
<keyword evidence="10" id="KW-1185">Reference proteome</keyword>
<comment type="function">
    <text evidence="6">Destroys radicals which are normally produced within the cells and which are toxic to biological systems.</text>
</comment>
<feature type="signal peptide" evidence="7">
    <location>
        <begin position="1"/>
        <end position="20"/>
    </location>
</feature>
<comment type="cofactor">
    <cofactor evidence="6">
        <name>Cu cation</name>
        <dbReference type="ChEBI" id="CHEBI:23378"/>
    </cofactor>
    <text evidence="6">Binds 1 copper ion per subunit.</text>
</comment>
<dbReference type="SUPFAM" id="SSF49329">
    <property type="entry name" value="Cu,Zn superoxide dismutase-like"/>
    <property type="match status" value="1"/>
</dbReference>
<dbReference type="InterPro" id="IPR018152">
    <property type="entry name" value="SOD_Cu/Zn_BS"/>
</dbReference>
<gene>
    <name evidence="9" type="ORF">JYU34_005944</name>
</gene>
<protein>
    <recommendedName>
        <fullName evidence="6">Superoxide dismutase [Cu-Zn]</fullName>
        <ecNumber evidence="6">1.15.1.1</ecNumber>
    </recommendedName>
</protein>